<dbReference type="PATRIC" id="fig|442.7.peg.2640"/>
<dbReference type="InterPro" id="IPR001387">
    <property type="entry name" value="Cro/C1-type_HTH"/>
</dbReference>
<evidence type="ECO:0000313" key="3">
    <source>
        <dbReference type="Proteomes" id="UP000075573"/>
    </source>
</evidence>
<dbReference type="Proteomes" id="UP000075573">
    <property type="component" value="Unassembled WGS sequence"/>
</dbReference>
<dbReference type="SUPFAM" id="SSF47413">
    <property type="entry name" value="lambda repressor-like DNA-binding domains"/>
    <property type="match status" value="1"/>
</dbReference>
<organism evidence="2 3">
    <name type="scientific">Gluconobacter potus</name>
    <dbReference type="NCBI Taxonomy" id="2724927"/>
    <lineage>
        <taxon>Bacteria</taxon>
        <taxon>Pseudomonadati</taxon>
        <taxon>Pseudomonadota</taxon>
        <taxon>Alphaproteobacteria</taxon>
        <taxon>Acetobacterales</taxon>
        <taxon>Acetobacteraceae</taxon>
        <taxon>Gluconobacter</taxon>
    </lineage>
</organism>
<dbReference type="AlphaFoldDB" id="A0A149R0H8"/>
<proteinExistence type="predicted"/>
<reference evidence="2 3" key="1">
    <citation type="submission" date="2015-06" db="EMBL/GenBank/DDBJ databases">
        <title>Improved classification and identification of acetic acid bacteria using matrix-assisted laser desorption/ionization time-of-flight mass spectrometry; Gluconobacter nephelii and Gluconobacter uchimurae are later heterotypic synonyms of Gluconobacter japonicus and Gluconobacter oxydans, respectively.</title>
        <authorList>
            <person name="Li L."/>
            <person name="Cleenwerck I."/>
            <person name="De Vuyst L."/>
            <person name="Vandamme P."/>
        </authorList>
    </citation>
    <scope>NUCLEOTIDE SEQUENCE [LARGE SCALE GENOMIC DNA]</scope>
    <source>
        <strain evidence="2 3">LMG 1764</strain>
    </source>
</reference>
<dbReference type="PROSITE" id="PS50943">
    <property type="entry name" value="HTH_CROC1"/>
    <property type="match status" value="1"/>
</dbReference>
<dbReference type="InterPro" id="IPR025669">
    <property type="entry name" value="AAA_dom"/>
</dbReference>
<dbReference type="Gene3D" id="3.40.50.300">
    <property type="entry name" value="P-loop containing nucleotide triphosphate hydrolases"/>
    <property type="match status" value="1"/>
</dbReference>
<gene>
    <name evidence="2" type="ORF">AD929_01060</name>
</gene>
<comment type="caution">
    <text evidence="2">The sequence shown here is derived from an EMBL/GenBank/DDBJ whole genome shotgun (WGS) entry which is preliminary data.</text>
</comment>
<evidence type="ECO:0000259" key="1">
    <source>
        <dbReference type="PROSITE" id="PS50943"/>
    </source>
</evidence>
<sequence length="349" mass="38306">METHTMPTLKEIREQLGFSQSQLKDVLNLRLCRSYDRHTISRWENGKQPLPTEVTTELETLLHGEKRQTTIITFANQKGGVGKTTSALNVAVALSKMGYRVLLIDVDPQASATSALLGMHIVPLYRQGRTLAHALLKDAPITDCIVKKGLVHGTDVEILVDFCPSHIDLAEVDIRREPGTEGLLKDAIAQVQDEYEFIILDSPPHLGFLTWMALAASNTVFVPVRTEPYDVMGVNLILDTITKVNRRSNPRLRLGGVLPTQFVQNQYVDVGIVEHLINVMGNRAPVLEPVPSSTSFSNAAWASKIPVEAAPRSPAVRVYVRLAEAIAGRRSFIHAASALGLEAVEGEAL</sequence>
<dbReference type="CDD" id="cd02042">
    <property type="entry name" value="ParAB_family"/>
    <property type="match status" value="1"/>
</dbReference>
<dbReference type="PANTHER" id="PTHR13696:SF52">
    <property type="entry name" value="PARA FAMILY PROTEIN CT_582"/>
    <property type="match status" value="1"/>
</dbReference>
<dbReference type="PANTHER" id="PTHR13696">
    <property type="entry name" value="P-LOOP CONTAINING NUCLEOSIDE TRIPHOSPHATE HYDROLASE"/>
    <property type="match status" value="1"/>
</dbReference>
<dbReference type="CDD" id="cd00093">
    <property type="entry name" value="HTH_XRE"/>
    <property type="match status" value="1"/>
</dbReference>
<dbReference type="GO" id="GO:0003677">
    <property type="term" value="F:DNA binding"/>
    <property type="evidence" value="ECO:0007669"/>
    <property type="project" value="InterPro"/>
</dbReference>
<dbReference type="Pfam" id="PF13614">
    <property type="entry name" value="AAA_31"/>
    <property type="match status" value="1"/>
</dbReference>
<dbReference type="InterPro" id="IPR027417">
    <property type="entry name" value="P-loop_NTPase"/>
</dbReference>
<dbReference type="EMBL" id="LHZB01000070">
    <property type="protein sequence ID" value="KXV03076.1"/>
    <property type="molecule type" value="Genomic_DNA"/>
</dbReference>
<protein>
    <submittedName>
        <fullName evidence="2">Chromosome partitioning protein ParA</fullName>
    </submittedName>
</protein>
<name>A0A149R0H8_9PROT</name>
<dbReference type="InterPro" id="IPR010982">
    <property type="entry name" value="Lambda_DNA-bd_dom_sf"/>
</dbReference>
<dbReference type="SUPFAM" id="SSF52540">
    <property type="entry name" value="P-loop containing nucleoside triphosphate hydrolases"/>
    <property type="match status" value="1"/>
</dbReference>
<dbReference type="Pfam" id="PF01381">
    <property type="entry name" value="HTH_3"/>
    <property type="match status" value="1"/>
</dbReference>
<accession>A0A149R0H8</accession>
<dbReference type="InterPro" id="IPR050678">
    <property type="entry name" value="DNA_Partitioning_ATPase"/>
</dbReference>
<dbReference type="Gene3D" id="1.10.260.40">
    <property type="entry name" value="lambda repressor-like DNA-binding domains"/>
    <property type="match status" value="1"/>
</dbReference>
<evidence type="ECO:0000313" key="2">
    <source>
        <dbReference type="EMBL" id="KXV03076.1"/>
    </source>
</evidence>
<feature type="domain" description="HTH cro/C1-type" evidence="1">
    <location>
        <begin position="9"/>
        <end position="47"/>
    </location>
</feature>